<keyword evidence="1 2" id="KW-0732">Signal</keyword>
<dbReference type="AlphaFoldDB" id="A0AAW7Y9K3"/>
<evidence type="ECO:0000256" key="2">
    <source>
        <dbReference type="SAM" id="SignalP"/>
    </source>
</evidence>
<dbReference type="Proteomes" id="UP001170624">
    <property type="component" value="Unassembled WGS sequence"/>
</dbReference>
<dbReference type="InterPro" id="IPR011250">
    <property type="entry name" value="OMP/PagP_B-barrel"/>
</dbReference>
<protein>
    <submittedName>
        <fullName evidence="4">Outer membrane beta-barrel protein</fullName>
    </submittedName>
</protein>
<feature type="chain" id="PRO_5043611389" evidence="2">
    <location>
        <begin position="24"/>
        <end position="183"/>
    </location>
</feature>
<gene>
    <name evidence="4" type="ORF">Q4568_22585</name>
</gene>
<feature type="domain" description="Outer membrane protein beta-barrel" evidence="3">
    <location>
        <begin position="10"/>
        <end position="179"/>
    </location>
</feature>
<dbReference type="Pfam" id="PF13505">
    <property type="entry name" value="OMP_b-brl"/>
    <property type="match status" value="1"/>
</dbReference>
<proteinExistence type="predicted"/>
<evidence type="ECO:0000313" key="4">
    <source>
        <dbReference type="EMBL" id="MDO6545333.1"/>
    </source>
</evidence>
<evidence type="ECO:0000259" key="3">
    <source>
        <dbReference type="Pfam" id="PF13505"/>
    </source>
</evidence>
<evidence type="ECO:0000313" key="5">
    <source>
        <dbReference type="Proteomes" id="UP001170624"/>
    </source>
</evidence>
<name>A0AAW7Y9K3_9GAMM</name>
<dbReference type="RefSeq" id="WP_303501928.1">
    <property type="nucleotide sequence ID" value="NZ_JAUOPU010000047.1"/>
</dbReference>
<evidence type="ECO:0000256" key="1">
    <source>
        <dbReference type="ARBA" id="ARBA00022729"/>
    </source>
</evidence>
<dbReference type="SUPFAM" id="SSF56925">
    <property type="entry name" value="OMPA-like"/>
    <property type="match status" value="1"/>
</dbReference>
<accession>A0AAW7Y9K3</accession>
<feature type="signal peptide" evidence="2">
    <location>
        <begin position="1"/>
        <end position="23"/>
    </location>
</feature>
<comment type="caution">
    <text evidence="4">The sequence shown here is derived from an EMBL/GenBank/DDBJ whole genome shotgun (WGS) entry which is preliminary data.</text>
</comment>
<dbReference type="Gene3D" id="2.40.160.20">
    <property type="match status" value="1"/>
</dbReference>
<sequence length="183" mass="20299">MTLLSSRSCIALLCSTISFSASAYYPNQVYVHTGYGNFSTGEQQDDSWITQLGYSYALTPGMAIEVASFLNLADDDNIKSNATSQPVNADYRGGILALRGEVPVMNRFYAYGKFGAAYTHVKYEQWQDGNNQQETLQGVRPYLAFGIKAPLSHNLLIGLETQYIVLPQEARLNTLTLGLHFTY</sequence>
<reference evidence="4" key="1">
    <citation type="submission" date="2023-07" db="EMBL/GenBank/DDBJ databases">
        <title>Genome content predicts the carbon catabolic preferences of heterotrophic bacteria.</title>
        <authorList>
            <person name="Gralka M."/>
        </authorList>
    </citation>
    <scope>NUCLEOTIDE SEQUENCE</scope>
    <source>
        <strain evidence="4">G2M05</strain>
    </source>
</reference>
<dbReference type="EMBL" id="JAUOPU010000047">
    <property type="protein sequence ID" value="MDO6545333.1"/>
    <property type="molecule type" value="Genomic_DNA"/>
</dbReference>
<dbReference type="InterPro" id="IPR027385">
    <property type="entry name" value="Beta-barrel_OMP"/>
</dbReference>
<organism evidence="4 5">
    <name type="scientific">Photobacterium sanguinicancri</name>
    <dbReference type="NCBI Taxonomy" id="875932"/>
    <lineage>
        <taxon>Bacteria</taxon>
        <taxon>Pseudomonadati</taxon>
        <taxon>Pseudomonadota</taxon>
        <taxon>Gammaproteobacteria</taxon>
        <taxon>Vibrionales</taxon>
        <taxon>Vibrionaceae</taxon>
        <taxon>Photobacterium</taxon>
    </lineage>
</organism>